<dbReference type="AlphaFoldDB" id="A0A2A6C126"/>
<reference evidence="3" key="1">
    <citation type="journal article" date="2008" name="Nat. Genet.">
        <title>The Pristionchus pacificus genome provides a unique perspective on nematode lifestyle and parasitism.</title>
        <authorList>
            <person name="Dieterich C."/>
            <person name="Clifton S.W."/>
            <person name="Schuster L.N."/>
            <person name="Chinwalla A."/>
            <person name="Delehaunty K."/>
            <person name="Dinkelacker I."/>
            <person name="Fulton L."/>
            <person name="Fulton R."/>
            <person name="Godfrey J."/>
            <person name="Minx P."/>
            <person name="Mitreva M."/>
            <person name="Roeseler W."/>
            <person name="Tian H."/>
            <person name="Witte H."/>
            <person name="Yang S.P."/>
            <person name="Wilson R.K."/>
            <person name="Sommer R.J."/>
        </authorList>
    </citation>
    <scope>NUCLEOTIDE SEQUENCE [LARGE SCALE GENOMIC DNA]</scope>
    <source>
        <strain evidence="3">PS312</strain>
    </source>
</reference>
<accession>A0A8R1YN43</accession>
<name>A0A2A6C126_PRIPA</name>
<accession>A0A2A6C126</accession>
<evidence type="ECO:0000313" key="2">
    <source>
        <dbReference type="EnsemblMetazoa" id="PPA26924.1"/>
    </source>
</evidence>
<feature type="region of interest" description="Disordered" evidence="1">
    <location>
        <begin position="145"/>
        <end position="165"/>
    </location>
</feature>
<evidence type="ECO:0000313" key="3">
    <source>
        <dbReference type="Proteomes" id="UP000005239"/>
    </source>
</evidence>
<gene>
    <name evidence="2" type="primary">WBGene00116478</name>
</gene>
<reference evidence="2" key="2">
    <citation type="submission" date="2022-06" db="UniProtKB">
        <authorList>
            <consortium name="EnsemblMetazoa"/>
        </authorList>
    </citation>
    <scope>IDENTIFICATION</scope>
    <source>
        <strain evidence="2">PS312</strain>
    </source>
</reference>
<sequence>MVIESLPAWTDEGMMEGFDKGCIKNDLTISRVECRETTCSSAVQHSATFISSSDDMEDCMKKDEEEEENGIRENDMLYSDSSFDNMKPREVVSPREVIDDNQLEEEAEGEDDGTAAWILSWQNRYPDSSDRAALTAALIAETNALYGNDHEEREEPPPSPLSPLF</sequence>
<evidence type="ECO:0000256" key="1">
    <source>
        <dbReference type="SAM" id="MobiDB-lite"/>
    </source>
</evidence>
<feature type="compositionally biased region" description="Basic and acidic residues" evidence="1">
    <location>
        <begin position="58"/>
        <end position="75"/>
    </location>
</feature>
<protein>
    <submittedName>
        <fullName evidence="2">Uncharacterized protein</fullName>
    </submittedName>
</protein>
<dbReference type="EnsemblMetazoa" id="PPA26924.1">
    <property type="protein sequence ID" value="PPA26924.1"/>
    <property type="gene ID" value="WBGene00116478"/>
</dbReference>
<feature type="region of interest" description="Disordered" evidence="1">
    <location>
        <begin position="54"/>
        <end position="114"/>
    </location>
</feature>
<feature type="compositionally biased region" description="Acidic residues" evidence="1">
    <location>
        <begin position="99"/>
        <end position="113"/>
    </location>
</feature>
<keyword evidence="3" id="KW-1185">Reference proteome</keyword>
<dbReference type="Proteomes" id="UP000005239">
    <property type="component" value="Unassembled WGS sequence"/>
</dbReference>
<feature type="compositionally biased region" description="Basic and acidic residues" evidence="1">
    <location>
        <begin position="86"/>
        <end position="98"/>
    </location>
</feature>
<organism evidence="2 3">
    <name type="scientific">Pristionchus pacificus</name>
    <name type="common">Parasitic nematode worm</name>
    <dbReference type="NCBI Taxonomy" id="54126"/>
    <lineage>
        <taxon>Eukaryota</taxon>
        <taxon>Metazoa</taxon>
        <taxon>Ecdysozoa</taxon>
        <taxon>Nematoda</taxon>
        <taxon>Chromadorea</taxon>
        <taxon>Rhabditida</taxon>
        <taxon>Rhabditina</taxon>
        <taxon>Diplogasteromorpha</taxon>
        <taxon>Diplogasteroidea</taxon>
        <taxon>Neodiplogasteridae</taxon>
        <taxon>Pristionchus</taxon>
    </lineage>
</organism>
<proteinExistence type="predicted"/>